<reference evidence="2 3" key="1">
    <citation type="submission" date="2016-10" db="EMBL/GenBank/DDBJ databases">
        <title>The genome sequence of Colletotrichum fioriniae PJ7.</title>
        <authorList>
            <person name="Baroncelli R."/>
        </authorList>
    </citation>
    <scope>NUCLEOTIDE SEQUENCE [LARGE SCALE GENOMIC DNA]</scope>
    <source>
        <strain evidence="2">Col 31</strain>
    </source>
</reference>
<evidence type="ECO:0000313" key="2">
    <source>
        <dbReference type="EMBL" id="KAK1451014.1"/>
    </source>
</evidence>
<keyword evidence="3" id="KW-1185">Reference proteome</keyword>
<gene>
    <name evidence="2" type="ORF">CMEL01_16766</name>
</gene>
<protein>
    <submittedName>
        <fullName evidence="2">Uncharacterized protein</fullName>
    </submittedName>
</protein>
<comment type="caution">
    <text evidence="2">The sequence shown here is derived from an EMBL/GenBank/DDBJ whole genome shotgun (WGS) entry which is preliminary data.</text>
</comment>
<dbReference type="Proteomes" id="UP001239795">
    <property type="component" value="Unassembled WGS sequence"/>
</dbReference>
<feature type="chain" id="PRO_5042490465" evidence="1">
    <location>
        <begin position="27"/>
        <end position="112"/>
    </location>
</feature>
<accession>A0AAI9XK67</accession>
<feature type="signal peptide" evidence="1">
    <location>
        <begin position="1"/>
        <end position="26"/>
    </location>
</feature>
<sequence length="112" mass="12255">MISYRQARLTFLQLTAFAILASFGWSRPSRIEQVWETTVRSSCNDTQPATALVLGPDKAWKEAADPVLANAIAKDSFNTRLNAAVASDGWKLGGFGISKQKRRGVRPGRSAM</sequence>
<dbReference type="AlphaFoldDB" id="A0AAI9XK67"/>
<name>A0AAI9XK67_9PEZI</name>
<keyword evidence="1" id="KW-0732">Signal</keyword>
<organism evidence="2 3">
    <name type="scientific">Colletotrichum melonis</name>
    <dbReference type="NCBI Taxonomy" id="1209925"/>
    <lineage>
        <taxon>Eukaryota</taxon>
        <taxon>Fungi</taxon>
        <taxon>Dikarya</taxon>
        <taxon>Ascomycota</taxon>
        <taxon>Pezizomycotina</taxon>
        <taxon>Sordariomycetes</taxon>
        <taxon>Hypocreomycetidae</taxon>
        <taxon>Glomerellales</taxon>
        <taxon>Glomerellaceae</taxon>
        <taxon>Colletotrichum</taxon>
        <taxon>Colletotrichum acutatum species complex</taxon>
    </lineage>
</organism>
<evidence type="ECO:0000256" key="1">
    <source>
        <dbReference type="SAM" id="SignalP"/>
    </source>
</evidence>
<evidence type="ECO:0000313" key="3">
    <source>
        <dbReference type="Proteomes" id="UP001239795"/>
    </source>
</evidence>
<dbReference type="EMBL" id="MLGG01000047">
    <property type="protein sequence ID" value="KAK1451014.1"/>
    <property type="molecule type" value="Genomic_DNA"/>
</dbReference>
<proteinExistence type="predicted"/>